<gene>
    <name evidence="6" type="ORF">C7B77_13645</name>
</gene>
<dbReference type="GO" id="GO:0042301">
    <property type="term" value="F:phosphate ion binding"/>
    <property type="evidence" value="ECO:0007669"/>
    <property type="project" value="UniProtKB-UniRule"/>
</dbReference>
<dbReference type="Gene3D" id="3.40.190.10">
    <property type="entry name" value="Periplasmic binding protein-like II"/>
    <property type="match status" value="2"/>
</dbReference>
<dbReference type="EMBL" id="PVWO01000158">
    <property type="protein sequence ID" value="PSB55879.1"/>
    <property type="molecule type" value="Genomic_DNA"/>
</dbReference>
<dbReference type="SUPFAM" id="SSF53850">
    <property type="entry name" value="Periplasmic binding protein-like II"/>
    <property type="match status" value="1"/>
</dbReference>
<dbReference type="GO" id="GO:0006817">
    <property type="term" value="P:phosphate ion transport"/>
    <property type="evidence" value="ECO:0007669"/>
    <property type="project" value="UniProtKB-UniRule"/>
</dbReference>
<evidence type="ECO:0000256" key="3">
    <source>
        <dbReference type="ARBA" id="ARBA00022729"/>
    </source>
</evidence>
<dbReference type="Pfam" id="PF12849">
    <property type="entry name" value="PBP_like_2"/>
    <property type="match status" value="1"/>
</dbReference>
<protein>
    <recommendedName>
        <fullName evidence="4">Phosphate-binding protein</fullName>
    </recommendedName>
</protein>
<organism evidence="6 7">
    <name type="scientific">Chamaesiphon polymorphus CCALA 037</name>
    <dbReference type="NCBI Taxonomy" id="2107692"/>
    <lineage>
        <taxon>Bacteria</taxon>
        <taxon>Bacillati</taxon>
        <taxon>Cyanobacteriota</taxon>
        <taxon>Cyanophyceae</taxon>
        <taxon>Gomontiellales</taxon>
        <taxon>Chamaesiphonaceae</taxon>
        <taxon>Chamaesiphon</taxon>
    </lineage>
</organism>
<evidence type="ECO:0000259" key="5">
    <source>
        <dbReference type="Pfam" id="PF12849"/>
    </source>
</evidence>
<evidence type="ECO:0000256" key="2">
    <source>
        <dbReference type="ARBA" id="ARBA00022448"/>
    </source>
</evidence>
<evidence type="ECO:0000313" key="6">
    <source>
        <dbReference type="EMBL" id="PSB55879.1"/>
    </source>
</evidence>
<keyword evidence="7" id="KW-1185">Reference proteome</keyword>
<feature type="signal peptide" evidence="4">
    <location>
        <begin position="1"/>
        <end position="25"/>
    </location>
</feature>
<dbReference type="PANTHER" id="PTHR30570">
    <property type="entry name" value="PERIPLASMIC PHOSPHATE BINDING COMPONENT OF PHOSPHATE ABC TRANSPORTER"/>
    <property type="match status" value="1"/>
</dbReference>
<name>A0A2T1GEA9_9CYAN</name>
<comment type="similarity">
    <text evidence="1 4">Belongs to the PstS family.</text>
</comment>
<dbReference type="InterPro" id="IPR011862">
    <property type="entry name" value="Phos-bd"/>
</dbReference>
<dbReference type="PANTHER" id="PTHR30570:SF1">
    <property type="entry name" value="PHOSPHATE-BINDING PROTEIN PSTS"/>
    <property type="match status" value="1"/>
</dbReference>
<comment type="caution">
    <text evidence="6">The sequence shown here is derived from an EMBL/GenBank/DDBJ whole genome shotgun (WGS) entry which is preliminary data.</text>
</comment>
<keyword evidence="4" id="KW-0592">Phosphate transport</keyword>
<reference evidence="6 7" key="1">
    <citation type="submission" date="2018-03" db="EMBL/GenBank/DDBJ databases">
        <title>The ancient ancestry and fast evolution of plastids.</title>
        <authorList>
            <person name="Moore K.R."/>
            <person name="Magnabosco C."/>
            <person name="Momper L."/>
            <person name="Gold D.A."/>
            <person name="Bosak T."/>
            <person name="Fournier G.P."/>
        </authorList>
    </citation>
    <scope>NUCLEOTIDE SEQUENCE [LARGE SCALE GENOMIC DNA]</scope>
    <source>
        <strain evidence="6 7">CCALA 037</strain>
    </source>
</reference>
<feature type="domain" description="PBP" evidence="5">
    <location>
        <begin position="44"/>
        <end position="283"/>
    </location>
</feature>
<dbReference type="OrthoDB" id="9790048at2"/>
<dbReference type="FunFam" id="3.40.190.10:FF:000156">
    <property type="entry name" value="Phosphate ABC transporter, phosphate-binding protein"/>
    <property type="match status" value="1"/>
</dbReference>
<proteinExistence type="inferred from homology"/>
<dbReference type="AlphaFoldDB" id="A0A2T1GEA9"/>
<dbReference type="CDD" id="cd13654">
    <property type="entry name" value="PBP2_phosphate_like_2"/>
    <property type="match status" value="1"/>
</dbReference>
<feature type="chain" id="PRO_5027150252" description="Phosphate-binding protein" evidence="4">
    <location>
        <begin position="26"/>
        <end position="354"/>
    </location>
</feature>
<evidence type="ECO:0000256" key="4">
    <source>
        <dbReference type="RuleBase" id="RU367119"/>
    </source>
</evidence>
<sequence>MNAIVKKSAKVLGLLALTIGATATANTSAQHHTLAQGSAGDAGKAKTSAIRIDGSSTVYPITQAIVKLFQADPSNKGQQVEVKVSGTTGGFEKFCTGKTDISNASRPILLAEMETCKKNGVRYMEFPIAFDALTIAINPQNDWAKDITVAELKKLWEPAAQGKIMRWNQVRPSWPDRPIALFGAGDKSGTFDYFTEAIVGKSKSSRKDYTPSEDDEALVAGISKDPNALGYFGYAYYQENQSKLKLLAVDNGKGAILPSTQTVEKNQYQPLSRPLFIYVNPRSSTNRQVIGKFVRLYINKVSTVVDSVGYVPLPDKVREINFINFNRGKTGTVFAGKARINSKISDLLPKKAEY</sequence>
<dbReference type="InterPro" id="IPR050811">
    <property type="entry name" value="Phosphate_ABC_transporter"/>
</dbReference>
<keyword evidence="2 4" id="KW-0813">Transport</keyword>
<keyword evidence="3 4" id="KW-0732">Signal</keyword>
<dbReference type="NCBIfam" id="TIGR02136">
    <property type="entry name" value="ptsS_2"/>
    <property type="match status" value="1"/>
</dbReference>
<accession>A0A2T1GEA9</accession>
<dbReference type="Proteomes" id="UP000238937">
    <property type="component" value="Unassembled WGS sequence"/>
</dbReference>
<evidence type="ECO:0000313" key="7">
    <source>
        <dbReference type="Proteomes" id="UP000238937"/>
    </source>
</evidence>
<dbReference type="RefSeq" id="WP_106305551.1">
    <property type="nucleotide sequence ID" value="NZ_PVWO01000158.1"/>
</dbReference>
<dbReference type="InterPro" id="IPR024370">
    <property type="entry name" value="PBP_domain"/>
</dbReference>
<evidence type="ECO:0000256" key="1">
    <source>
        <dbReference type="ARBA" id="ARBA00008725"/>
    </source>
</evidence>
<comment type="function">
    <text evidence="4">Involved in the system for phosphate transport across the cytoplasmic membrane.</text>
</comment>